<dbReference type="InterPro" id="IPR016024">
    <property type="entry name" value="ARM-type_fold"/>
</dbReference>
<sequence length="659" mass="69978">MFKSRMCVFAMIVVLLAGLVPAWAQTVASKSDEAKLIATLTSPDASRKDKADACRQLSIIGTKAAIAPLASLLGDPEMSHMARYALEPIPDPAVDRAFRETLGKLSGRPLIGVIASIGVRRDAEAIEPLTKMLMDGQVSPEAMGAAVRSLGRIGTVAAAQVLTASLDHAPSEGMLDVYEGLFRCAEVLAAEGNGEEAAAIYERLRQVKEPHQVRAGALRGAILMRRGRERAGLIREHLRSDDYVLFAAACQTALDLPASGITRALTESLAQLPADNQILVIQTLGKRGDVASLPALFDAARTGPTEVRLAAIRAMPEIGDASVVPVLAGLMADADRQIAQPAKESLASLPGPEADQIVMTMFESREMDKRQVALELMGRRRMTQAVPVLLQAAGVTQGRLRPAIIRMVGELGGPDRLPALLALLDELESSQDLDAARQAMSVVCAKADDSQAASDMLVNRLGRSKPQQKIVLVRVLSGVGGPTALAAVRRAVDDPDGDVRAAAIRALGTWKTTDAAPELLALAQSADNPTEKMLSLRSYVGFAARRDLPVEVRLSMCRQAAGLIERNDEKTLLLGTLGGIDSVEALGLIEPYLTDSATRQEATVAALGIADRLLSHRDAGQYAAKLIAPLEKVAQAAPNDNLAQRARNLLAQARTKAGR</sequence>
<dbReference type="Proteomes" id="UP001431776">
    <property type="component" value="Unassembled WGS sequence"/>
</dbReference>
<keyword evidence="1" id="KW-0732">Signal</keyword>
<dbReference type="PANTHER" id="PTHR12697:SF5">
    <property type="entry name" value="DEOXYHYPUSINE HYDROXYLASE"/>
    <property type="match status" value="1"/>
</dbReference>
<dbReference type="Pfam" id="PF13646">
    <property type="entry name" value="HEAT_2"/>
    <property type="match status" value="4"/>
</dbReference>
<organism evidence="2 3">
    <name type="scientific">Anaerobaca lacustris</name>
    <dbReference type="NCBI Taxonomy" id="3044600"/>
    <lineage>
        <taxon>Bacteria</taxon>
        <taxon>Pseudomonadati</taxon>
        <taxon>Planctomycetota</taxon>
        <taxon>Phycisphaerae</taxon>
        <taxon>Sedimentisphaerales</taxon>
        <taxon>Anaerobacaceae</taxon>
        <taxon>Anaerobaca</taxon>
    </lineage>
</organism>
<gene>
    <name evidence="2" type="ORF">QJ522_00180</name>
</gene>
<dbReference type="AlphaFoldDB" id="A0AAW6TP58"/>
<name>A0AAW6TP58_9BACT</name>
<evidence type="ECO:0000256" key="1">
    <source>
        <dbReference type="SAM" id="SignalP"/>
    </source>
</evidence>
<accession>A0AAW6TP58</accession>
<dbReference type="InterPro" id="IPR011989">
    <property type="entry name" value="ARM-like"/>
</dbReference>
<dbReference type="SMART" id="SM00567">
    <property type="entry name" value="EZ_HEAT"/>
    <property type="match status" value="6"/>
</dbReference>
<dbReference type="PANTHER" id="PTHR12697">
    <property type="entry name" value="PBS LYASE HEAT-LIKE PROTEIN"/>
    <property type="match status" value="1"/>
</dbReference>
<comment type="caution">
    <text evidence="2">The sequence shown here is derived from an EMBL/GenBank/DDBJ whole genome shotgun (WGS) entry which is preliminary data.</text>
</comment>
<keyword evidence="3" id="KW-1185">Reference proteome</keyword>
<dbReference type="InterPro" id="IPR004155">
    <property type="entry name" value="PBS_lyase_HEAT"/>
</dbReference>
<evidence type="ECO:0000313" key="2">
    <source>
        <dbReference type="EMBL" id="MDI6447443.1"/>
    </source>
</evidence>
<protein>
    <submittedName>
        <fullName evidence="2">HEAT repeat domain-containing protein</fullName>
    </submittedName>
</protein>
<dbReference type="RefSeq" id="WP_349242853.1">
    <property type="nucleotide sequence ID" value="NZ_JASCXX010000001.1"/>
</dbReference>
<dbReference type="Gene3D" id="1.25.10.10">
    <property type="entry name" value="Leucine-rich Repeat Variant"/>
    <property type="match status" value="4"/>
</dbReference>
<proteinExistence type="predicted"/>
<dbReference type="EMBL" id="JASCXX010000001">
    <property type="protein sequence ID" value="MDI6447443.1"/>
    <property type="molecule type" value="Genomic_DNA"/>
</dbReference>
<dbReference type="GO" id="GO:0016491">
    <property type="term" value="F:oxidoreductase activity"/>
    <property type="evidence" value="ECO:0007669"/>
    <property type="project" value="TreeGrafter"/>
</dbReference>
<evidence type="ECO:0000313" key="3">
    <source>
        <dbReference type="Proteomes" id="UP001431776"/>
    </source>
</evidence>
<dbReference type="SUPFAM" id="SSF48371">
    <property type="entry name" value="ARM repeat"/>
    <property type="match status" value="2"/>
</dbReference>
<feature type="signal peptide" evidence="1">
    <location>
        <begin position="1"/>
        <end position="24"/>
    </location>
</feature>
<reference evidence="2" key="1">
    <citation type="submission" date="2023-05" db="EMBL/GenBank/DDBJ databases">
        <title>Anaerotaeda fermentans gen. nov., sp. nov., a novel anaerobic planctomycete of the new family within the order Sedimentisphaerales isolated from Taman Peninsula, Russia.</title>
        <authorList>
            <person name="Khomyakova M.A."/>
            <person name="Merkel A.Y."/>
            <person name="Slobodkin A.I."/>
        </authorList>
    </citation>
    <scope>NUCLEOTIDE SEQUENCE</scope>
    <source>
        <strain evidence="2">M17dextr</strain>
    </source>
</reference>
<feature type="chain" id="PRO_5043588585" evidence="1">
    <location>
        <begin position="25"/>
        <end position="659"/>
    </location>
</feature>